<dbReference type="RefSeq" id="WP_111536567.1">
    <property type="nucleotide sequence ID" value="NZ_QKZL01000004.1"/>
</dbReference>
<evidence type="ECO:0000313" key="1">
    <source>
        <dbReference type="EMBL" id="PZX17680.1"/>
    </source>
</evidence>
<comment type="caution">
    <text evidence="1">The sequence shown here is derived from an EMBL/GenBank/DDBJ whole genome shotgun (WGS) entry which is preliminary data.</text>
</comment>
<dbReference type="InterPro" id="IPR000180">
    <property type="entry name" value="Dipep_AS"/>
</dbReference>
<dbReference type="PROSITE" id="PS00869">
    <property type="entry name" value="RENAL_DIPEPTIDASE_1"/>
    <property type="match status" value="1"/>
</dbReference>
<dbReference type="PANTHER" id="PTHR10443">
    <property type="entry name" value="MICROSOMAL DIPEPTIDASE"/>
    <property type="match status" value="1"/>
</dbReference>
<gene>
    <name evidence="1" type="ORF">LX81_01406</name>
</gene>
<dbReference type="Pfam" id="PF01244">
    <property type="entry name" value="Peptidase_M19"/>
    <property type="match status" value="1"/>
</dbReference>
<dbReference type="OrthoDB" id="9804920at2"/>
<dbReference type="PANTHER" id="PTHR10443:SF12">
    <property type="entry name" value="DIPEPTIDASE"/>
    <property type="match status" value="1"/>
</dbReference>
<reference evidence="1 2" key="1">
    <citation type="submission" date="2018-06" db="EMBL/GenBank/DDBJ databases">
        <title>Genomic Encyclopedia of Archaeal and Bacterial Type Strains, Phase II (KMG-II): from individual species to whole genera.</title>
        <authorList>
            <person name="Goeker M."/>
        </authorList>
    </citation>
    <scope>NUCLEOTIDE SEQUENCE [LARGE SCALE GENOMIC DNA]</scope>
    <source>
        <strain evidence="1 2">DSM 22009</strain>
    </source>
</reference>
<dbReference type="AlphaFoldDB" id="A0A2W7NCH5"/>
<dbReference type="Proteomes" id="UP000248916">
    <property type="component" value="Unassembled WGS sequence"/>
</dbReference>
<dbReference type="InterPro" id="IPR032466">
    <property type="entry name" value="Metal_Hydrolase"/>
</dbReference>
<accession>A0A2W7NCH5</accession>
<name>A0A2W7NCH5_9RHOB</name>
<proteinExistence type="predicted"/>
<sequence>MTVTTPLVFDGHNDLLYALGREGRGTVGRVLTGRRGAIDLPKARAGGFAGGFFAVYVPSPEGLADRFEEMEKPAYDLPLPEAIDWHDAWPVALSQMAILFDLERRGALRVCRSVAEIREAMAQGQMAAVLHMEGAEAIDPDLDTLEILYQAGLRSLGPVWSRPTIFGHGVPFRYPSDGDTGEGLTDLGVRLVRRCDALGILVDLSHMNMAGFRDVARHSSKPLIASHSNAHALSPHARNLTDGQLEAIRDSDGLVGLNFAVAFLRSDGRMLPNVPVETLLRHLDHLIGIVGEDRVGLGSDFDGATVPDCLKDIGALPVLRRAMADHGFGAELIEKICHRNWLAVLERSWGG</sequence>
<protein>
    <submittedName>
        <fullName evidence="1">Membrane dipeptidase</fullName>
    </submittedName>
</protein>
<dbReference type="GO" id="GO:0006508">
    <property type="term" value="P:proteolysis"/>
    <property type="evidence" value="ECO:0007669"/>
    <property type="project" value="InterPro"/>
</dbReference>
<keyword evidence="2" id="KW-1185">Reference proteome</keyword>
<dbReference type="GO" id="GO:0070573">
    <property type="term" value="F:metallodipeptidase activity"/>
    <property type="evidence" value="ECO:0007669"/>
    <property type="project" value="InterPro"/>
</dbReference>
<dbReference type="SUPFAM" id="SSF51556">
    <property type="entry name" value="Metallo-dependent hydrolases"/>
    <property type="match status" value="1"/>
</dbReference>
<dbReference type="Gene3D" id="3.20.20.140">
    <property type="entry name" value="Metal-dependent hydrolases"/>
    <property type="match status" value="1"/>
</dbReference>
<dbReference type="EMBL" id="QKZL01000004">
    <property type="protein sequence ID" value="PZX17680.1"/>
    <property type="molecule type" value="Genomic_DNA"/>
</dbReference>
<evidence type="ECO:0000313" key="2">
    <source>
        <dbReference type="Proteomes" id="UP000248916"/>
    </source>
</evidence>
<dbReference type="InterPro" id="IPR008257">
    <property type="entry name" value="Pept_M19"/>
</dbReference>
<dbReference type="PROSITE" id="PS51365">
    <property type="entry name" value="RENAL_DIPEPTIDASE_2"/>
    <property type="match status" value="1"/>
</dbReference>
<organism evidence="1 2">
    <name type="scientific">Palleronia aestuarii</name>
    <dbReference type="NCBI Taxonomy" id="568105"/>
    <lineage>
        <taxon>Bacteria</taxon>
        <taxon>Pseudomonadati</taxon>
        <taxon>Pseudomonadota</taxon>
        <taxon>Alphaproteobacteria</taxon>
        <taxon>Rhodobacterales</taxon>
        <taxon>Roseobacteraceae</taxon>
        <taxon>Palleronia</taxon>
    </lineage>
</organism>
<dbReference type="CDD" id="cd01301">
    <property type="entry name" value="rDP_like"/>
    <property type="match status" value="1"/>
</dbReference>